<evidence type="ECO:0000313" key="2">
    <source>
        <dbReference type="EMBL" id="UPW41073.1"/>
    </source>
</evidence>
<name>A0A976N233_9VIRU</name>
<protein>
    <submittedName>
        <fullName evidence="2">Uncharacterized protein</fullName>
    </submittedName>
</protein>
<dbReference type="EMBL" id="OM869540">
    <property type="protein sequence ID" value="UPW41073.1"/>
    <property type="molecule type" value="Genomic_DNA"/>
</dbReference>
<reference evidence="2" key="1">
    <citation type="submission" date="2022-02" db="EMBL/GenBank/DDBJ databases">
        <title>Towards deciphering the DNA virus diversity associated with rodent species in the families Cricetidae and Heteromyidae.</title>
        <authorList>
            <person name="Lund M."/>
            <person name="Larsen B.B."/>
            <person name="Gryseels S."/>
            <person name="Kraberger S."/>
            <person name="Rowsey D.M."/>
            <person name="Steger L."/>
            <person name="Yule K.M."/>
            <person name="Upham N.S."/>
            <person name="Worobey M."/>
            <person name="Van Doorslaer K."/>
            <person name="Varsani A."/>
        </authorList>
    </citation>
    <scope>NUCLEOTIDE SEQUENCE</scope>
    <source>
        <strain evidence="2">UA08Rod_5614</strain>
    </source>
</reference>
<evidence type="ECO:0000256" key="1">
    <source>
        <dbReference type="SAM" id="MobiDB-lite"/>
    </source>
</evidence>
<organism evidence="2">
    <name type="scientific">Sigmofec virus UA08Rod_5614</name>
    <dbReference type="NCBI Taxonomy" id="2929431"/>
    <lineage>
        <taxon>Viruses</taxon>
        <taxon>Monodnaviria</taxon>
        <taxon>Sangervirae</taxon>
        <taxon>Phixviricota</taxon>
        <taxon>Malgrandaviricetes</taxon>
        <taxon>Petitvirales</taxon>
        <taxon>Microviridae</taxon>
    </lineage>
</organism>
<feature type="region of interest" description="Disordered" evidence="1">
    <location>
        <begin position="123"/>
        <end position="142"/>
    </location>
</feature>
<accession>A0A976N233</accession>
<feature type="compositionally biased region" description="Polar residues" evidence="1">
    <location>
        <begin position="126"/>
        <end position="142"/>
    </location>
</feature>
<proteinExistence type="predicted"/>
<sequence length="142" mass="15971">MSKTPRPLATNILRQNCYVRDTVSVLDEMCDYSISSYVSLDEKHTDDGIDLEYNTYDYPITPDFVESFAPGTDFRINPEIVTKSTPRFNYNDVSVMQYLSSLDSTERLAFLSSLQAKFATPEVKNATDTPATQTGLGSEQNK</sequence>